<organism evidence="2 3">
    <name type="scientific">Calocera viscosa (strain TUFC12733)</name>
    <dbReference type="NCBI Taxonomy" id="1330018"/>
    <lineage>
        <taxon>Eukaryota</taxon>
        <taxon>Fungi</taxon>
        <taxon>Dikarya</taxon>
        <taxon>Basidiomycota</taxon>
        <taxon>Agaricomycotina</taxon>
        <taxon>Dacrymycetes</taxon>
        <taxon>Dacrymycetales</taxon>
        <taxon>Dacrymycetaceae</taxon>
        <taxon>Calocera</taxon>
    </lineage>
</organism>
<gene>
    <name evidence="2" type="ORF">CALVIDRAFT_569597</name>
</gene>
<dbReference type="OrthoDB" id="1688907at2759"/>
<sequence length="130" mass="14137">MDLEGLTLDCNVSTLRYPFVTLLLSSTLHNRHFFPPTAFLSPPASQRTVPSPSPPLQGQRQGQRPFLGRDSTTNRSPPSTTSALEPTDTSGVIRIESIRPCQWGAPQIQEHKAGNGARTCTAPVCESTNH</sequence>
<dbReference type="Proteomes" id="UP000076738">
    <property type="component" value="Unassembled WGS sequence"/>
</dbReference>
<protein>
    <submittedName>
        <fullName evidence="2">Uncharacterized protein</fullName>
    </submittedName>
</protein>
<dbReference type="STRING" id="1330018.A0A167FTL2"/>
<evidence type="ECO:0000313" key="3">
    <source>
        <dbReference type="Proteomes" id="UP000076738"/>
    </source>
</evidence>
<name>A0A167FTL2_CALVF</name>
<feature type="compositionally biased region" description="Low complexity" evidence="1">
    <location>
        <begin position="56"/>
        <end position="82"/>
    </location>
</feature>
<evidence type="ECO:0000256" key="1">
    <source>
        <dbReference type="SAM" id="MobiDB-lite"/>
    </source>
</evidence>
<accession>A0A167FTL2</accession>
<dbReference type="AlphaFoldDB" id="A0A167FTL2"/>
<dbReference type="EMBL" id="KV417363">
    <property type="protein sequence ID" value="KZO89832.1"/>
    <property type="molecule type" value="Genomic_DNA"/>
</dbReference>
<reference evidence="2 3" key="1">
    <citation type="journal article" date="2016" name="Mol. Biol. Evol.">
        <title>Comparative Genomics of Early-Diverging Mushroom-Forming Fungi Provides Insights into the Origins of Lignocellulose Decay Capabilities.</title>
        <authorList>
            <person name="Nagy L.G."/>
            <person name="Riley R."/>
            <person name="Tritt A."/>
            <person name="Adam C."/>
            <person name="Daum C."/>
            <person name="Floudas D."/>
            <person name="Sun H."/>
            <person name="Yadav J.S."/>
            <person name="Pangilinan J."/>
            <person name="Larsson K.H."/>
            <person name="Matsuura K."/>
            <person name="Barry K."/>
            <person name="Labutti K."/>
            <person name="Kuo R."/>
            <person name="Ohm R.A."/>
            <person name="Bhattacharya S.S."/>
            <person name="Shirouzu T."/>
            <person name="Yoshinaga Y."/>
            <person name="Martin F.M."/>
            <person name="Grigoriev I.V."/>
            <person name="Hibbett D.S."/>
        </authorList>
    </citation>
    <scope>NUCLEOTIDE SEQUENCE [LARGE SCALE GENOMIC DNA]</scope>
    <source>
        <strain evidence="2 3">TUFC12733</strain>
    </source>
</reference>
<proteinExistence type="predicted"/>
<keyword evidence="3" id="KW-1185">Reference proteome</keyword>
<evidence type="ECO:0000313" key="2">
    <source>
        <dbReference type="EMBL" id="KZO89832.1"/>
    </source>
</evidence>
<feature type="region of interest" description="Disordered" evidence="1">
    <location>
        <begin position="39"/>
        <end position="91"/>
    </location>
</feature>